<evidence type="ECO:0000313" key="3">
    <source>
        <dbReference type="Proteomes" id="UP001066276"/>
    </source>
</evidence>
<keyword evidence="3" id="KW-1185">Reference proteome</keyword>
<feature type="compositionally biased region" description="Basic and acidic residues" evidence="1">
    <location>
        <begin position="160"/>
        <end position="172"/>
    </location>
</feature>
<feature type="region of interest" description="Disordered" evidence="1">
    <location>
        <begin position="160"/>
        <end position="190"/>
    </location>
</feature>
<name>A0AAV7R025_PLEWA</name>
<evidence type="ECO:0000313" key="2">
    <source>
        <dbReference type="EMBL" id="KAJ1145643.1"/>
    </source>
</evidence>
<evidence type="ECO:0000256" key="1">
    <source>
        <dbReference type="SAM" id="MobiDB-lite"/>
    </source>
</evidence>
<accession>A0AAV7R025</accession>
<reference evidence="2" key="1">
    <citation type="journal article" date="2022" name="bioRxiv">
        <title>Sequencing and chromosome-scale assembly of the giantPleurodeles waltlgenome.</title>
        <authorList>
            <person name="Brown T."/>
            <person name="Elewa A."/>
            <person name="Iarovenko S."/>
            <person name="Subramanian E."/>
            <person name="Araus A.J."/>
            <person name="Petzold A."/>
            <person name="Susuki M."/>
            <person name="Suzuki K.-i.T."/>
            <person name="Hayashi T."/>
            <person name="Toyoda A."/>
            <person name="Oliveira C."/>
            <person name="Osipova E."/>
            <person name="Leigh N.D."/>
            <person name="Simon A."/>
            <person name="Yun M.H."/>
        </authorList>
    </citation>
    <scope>NUCLEOTIDE SEQUENCE</scope>
    <source>
        <strain evidence="2">20211129_DDA</strain>
        <tissue evidence="2">Liver</tissue>
    </source>
</reference>
<gene>
    <name evidence="2" type="ORF">NDU88_011929</name>
</gene>
<dbReference type="AlphaFoldDB" id="A0AAV7R025"/>
<dbReference type="Proteomes" id="UP001066276">
    <property type="component" value="Chromosome 6"/>
</dbReference>
<dbReference type="EMBL" id="JANPWB010000010">
    <property type="protein sequence ID" value="KAJ1145643.1"/>
    <property type="molecule type" value="Genomic_DNA"/>
</dbReference>
<comment type="caution">
    <text evidence="2">The sequence shown here is derived from an EMBL/GenBank/DDBJ whole genome shotgun (WGS) entry which is preliminary data.</text>
</comment>
<organism evidence="2 3">
    <name type="scientific">Pleurodeles waltl</name>
    <name type="common">Iberian ribbed newt</name>
    <dbReference type="NCBI Taxonomy" id="8319"/>
    <lineage>
        <taxon>Eukaryota</taxon>
        <taxon>Metazoa</taxon>
        <taxon>Chordata</taxon>
        <taxon>Craniata</taxon>
        <taxon>Vertebrata</taxon>
        <taxon>Euteleostomi</taxon>
        <taxon>Amphibia</taxon>
        <taxon>Batrachia</taxon>
        <taxon>Caudata</taxon>
        <taxon>Salamandroidea</taxon>
        <taxon>Salamandridae</taxon>
        <taxon>Pleurodelinae</taxon>
        <taxon>Pleurodeles</taxon>
    </lineage>
</organism>
<feature type="compositionally biased region" description="Basic residues" evidence="1">
    <location>
        <begin position="173"/>
        <end position="190"/>
    </location>
</feature>
<sequence>MENKGTVQSKVIEWEAYKAALRAIIIAGGVRDRRERTSKLLELEGRVIQLDREEATNRTSQLVRDLELTREDYRLRAWNEVKLAYMAYNKSISEAGNKAEAEVLDSIKDCPVKRLCPEQREELEADMTVEEIALAMGQTQTDAFLFEAVEHDYAPTREEIKKQSQRIMEMKKKVSKPLKKKVPKTSHKLS</sequence>
<protein>
    <submittedName>
        <fullName evidence="2">Uncharacterized protein</fullName>
    </submittedName>
</protein>
<proteinExistence type="predicted"/>